<reference evidence="1" key="1">
    <citation type="submission" date="2023-03" db="EMBL/GenBank/DDBJ databases">
        <title>Massive genome expansion in bonnet fungi (Mycena s.s.) driven by repeated elements and novel gene families across ecological guilds.</title>
        <authorList>
            <consortium name="Lawrence Berkeley National Laboratory"/>
            <person name="Harder C.B."/>
            <person name="Miyauchi S."/>
            <person name="Viragh M."/>
            <person name="Kuo A."/>
            <person name="Thoen E."/>
            <person name="Andreopoulos B."/>
            <person name="Lu D."/>
            <person name="Skrede I."/>
            <person name="Drula E."/>
            <person name="Henrissat B."/>
            <person name="Morin E."/>
            <person name="Kohler A."/>
            <person name="Barry K."/>
            <person name="LaButti K."/>
            <person name="Morin E."/>
            <person name="Salamov A."/>
            <person name="Lipzen A."/>
            <person name="Mereny Z."/>
            <person name="Hegedus B."/>
            <person name="Baldrian P."/>
            <person name="Stursova M."/>
            <person name="Weitz H."/>
            <person name="Taylor A."/>
            <person name="Grigoriev I.V."/>
            <person name="Nagy L.G."/>
            <person name="Martin F."/>
            <person name="Kauserud H."/>
        </authorList>
    </citation>
    <scope>NUCLEOTIDE SEQUENCE</scope>
    <source>
        <strain evidence="1">9144</strain>
    </source>
</reference>
<evidence type="ECO:0000313" key="1">
    <source>
        <dbReference type="EMBL" id="KAJ7223349.1"/>
    </source>
</evidence>
<protein>
    <submittedName>
        <fullName evidence="1">Armadillo-type protein</fullName>
    </submittedName>
</protein>
<keyword evidence="2" id="KW-1185">Reference proteome</keyword>
<comment type="caution">
    <text evidence="1">The sequence shown here is derived from an EMBL/GenBank/DDBJ whole genome shotgun (WGS) entry which is preliminary data.</text>
</comment>
<evidence type="ECO:0000313" key="2">
    <source>
        <dbReference type="Proteomes" id="UP001219525"/>
    </source>
</evidence>
<name>A0AAD6YLX7_9AGAR</name>
<dbReference type="InterPro" id="IPR000225">
    <property type="entry name" value="Armadillo"/>
</dbReference>
<dbReference type="EMBL" id="JARJCW010000006">
    <property type="protein sequence ID" value="KAJ7223349.1"/>
    <property type="molecule type" value="Genomic_DNA"/>
</dbReference>
<dbReference type="InterPro" id="IPR016024">
    <property type="entry name" value="ARM-type_fold"/>
</dbReference>
<accession>A0AAD6YLX7</accession>
<gene>
    <name evidence="1" type="ORF">GGX14DRAFT_540237</name>
</gene>
<dbReference type="SMART" id="SM00185">
    <property type="entry name" value="ARM"/>
    <property type="match status" value="4"/>
</dbReference>
<dbReference type="Gene3D" id="1.25.10.10">
    <property type="entry name" value="Leucine-rich Repeat Variant"/>
    <property type="match status" value="1"/>
</dbReference>
<dbReference type="SUPFAM" id="SSF48371">
    <property type="entry name" value="ARM repeat"/>
    <property type="match status" value="1"/>
</dbReference>
<proteinExistence type="predicted"/>
<dbReference type="InterPro" id="IPR011989">
    <property type="entry name" value="ARM-like"/>
</dbReference>
<dbReference type="Proteomes" id="UP001219525">
    <property type="component" value="Unassembled WGS sequence"/>
</dbReference>
<organism evidence="1 2">
    <name type="scientific">Mycena pura</name>
    <dbReference type="NCBI Taxonomy" id="153505"/>
    <lineage>
        <taxon>Eukaryota</taxon>
        <taxon>Fungi</taxon>
        <taxon>Dikarya</taxon>
        <taxon>Basidiomycota</taxon>
        <taxon>Agaricomycotina</taxon>
        <taxon>Agaricomycetes</taxon>
        <taxon>Agaricomycetidae</taxon>
        <taxon>Agaricales</taxon>
        <taxon>Marasmiineae</taxon>
        <taxon>Mycenaceae</taxon>
        <taxon>Mycena</taxon>
    </lineage>
</organism>
<dbReference type="AlphaFoldDB" id="A0AAD6YLX7"/>
<sequence>MPGEVAIHQSTSSAVLAARPYARMLSQFLNKDLNKARQLASLSRIGFLLDDNQAAIEALDHAMRRLRAVNQSILKSTCAMLGNLAIPESTSAAVLAMKPCSRLVSLLRDTDLNVCSSAVYALSKISFSKAGAQDAVDANVLERAMDFLSSPHARTRKRTCEMLGRLLAHETTTNVVLDLHLSSKLVLLLRDRDHAVRESAVVALAETCRSSVGINHVLATDIMEHIPAMVLSREFLMRQYGCLILIHMARYKRPLHCTEPLSTEQQMTEGPALDPNQASPRNHNTFVWELVLNKLGVNISELRPSSVDGNVTPRNVFVFSWNYANGSNLKLLGNFYFRQHMIQPRGFSFSGVTLGKRG</sequence>